<sequence length="214" mass="22147">MGVGRAVFEGCRFAQPLATGWDGSAIRAWPTRGVASLNPLLQAGMATPSGRGLQGGALATSYGLMASPSDAVPALMGGGCACGGAVSVSDFVLPSGDGRWRCVDLLRVSFPSQGAVLVETKVDFNEAVETKRLEDGNEVVFPRGSCGGVETRWSWLGNEAEKVETKNEVFRFHGYGVAGGCLEHRQGCVRRAGGHQFGRCPAGSGANAGVSAAR</sequence>
<accession>A0A7W8DKP5</accession>
<reference evidence="1 2" key="1">
    <citation type="submission" date="2020-08" db="EMBL/GenBank/DDBJ databases">
        <title>Genomic Encyclopedia of Type Strains, Phase IV (KMG-IV): sequencing the most valuable type-strain genomes for metagenomic binning, comparative biology and taxonomic classification.</title>
        <authorList>
            <person name="Goeker M."/>
        </authorList>
    </citation>
    <scope>NUCLEOTIDE SEQUENCE [LARGE SCALE GENOMIC DNA]</scope>
    <source>
        <strain evidence="1 2">DSM 12252</strain>
    </source>
</reference>
<keyword evidence="2" id="KW-1185">Reference proteome</keyword>
<protein>
    <submittedName>
        <fullName evidence="1">Uncharacterized protein</fullName>
    </submittedName>
</protein>
<comment type="caution">
    <text evidence="1">The sequence shown here is derived from an EMBL/GenBank/DDBJ whole genome shotgun (WGS) entry which is preliminary data.</text>
</comment>
<dbReference type="AlphaFoldDB" id="A0A7W8DKP5"/>
<proteinExistence type="predicted"/>
<evidence type="ECO:0000313" key="1">
    <source>
        <dbReference type="EMBL" id="MBB5033347.1"/>
    </source>
</evidence>
<dbReference type="EMBL" id="JACHIG010000006">
    <property type="protein sequence ID" value="MBB5033347.1"/>
    <property type="molecule type" value="Genomic_DNA"/>
</dbReference>
<name>A0A7W8DKP5_9BACT</name>
<dbReference type="Proteomes" id="UP000590740">
    <property type="component" value="Unassembled WGS sequence"/>
</dbReference>
<organism evidence="1 2">
    <name type="scientific">Prosthecobacter vanneervenii</name>
    <dbReference type="NCBI Taxonomy" id="48466"/>
    <lineage>
        <taxon>Bacteria</taxon>
        <taxon>Pseudomonadati</taxon>
        <taxon>Verrucomicrobiota</taxon>
        <taxon>Verrucomicrobiia</taxon>
        <taxon>Verrucomicrobiales</taxon>
        <taxon>Verrucomicrobiaceae</taxon>
        <taxon>Prosthecobacter</taxon>
    </lineage>
</organism>
<evidence type="ECO:0000313" key="2">
    <source>
        <dbReference type="Proteomes" id="UP000590740"/>
    </source>
</evidence>
<gene>
    <name evidence="1" type="ORF">HNQ65_002935</name>
</gene>